<dbReference type="Pfam" id="PF01381">
    <property type="entry name" value="HTH_3"/>
    <property type="match status" value="1"/>
</dbReference>
<proteinExistence type="predicted"/>
<dbReference type="Pfam" id="PF21956">
    <property type="entry name" value="DUF6922"/>
    <property type="match status" value="1"/>
</dbReference>
<dbReference type="SUPFAM" id="SSF47413">
    <property type="entry name" value="lambda repressor-like DNA-binding domains"/>
    <property type="match status" value="1"/>
</dbReference>
<protein>
    <submittedName>
        <fullName evidence="2">Plasmid maintenance system antidote protein VapI, contains XRE-type HTH domain</fullName>
    </submittedName>
</protein>
<feature type="domain" description="HTH cro/C1-type" evidence="1">
    <location>
        <begin position="49"/>
        <end position="98"/>
    </location>
</feature>
<dbReference type="GO" id="GO:0003677">
    <property type="term" value="F:DNA binding"/>
    <property type="evidence" value="ECO:0007669"/>
    <property type="project" value="InterPro"/>
</dbReference>
<dbReference type="SMART" id="SM00530">
    <property type="entry name" value="HTH_XRE"/>
    <property type="match status" value="1"/>
</dbReference>
<dbReference type="InterPro" id="IPR010982">
    <property type="entry name" value="Lambda_DNA-bd_dom_sf"/>
</dbReference>
<dbReference type="RefSeq" id="WP_240315199.1">
    <property type="nucleotide sequence ID" value="NZ_FNAI01000003.1"/>
</dbReference>
<dbReference type="STRING" id="1391627.SAMN05216464_103267"/>
<dbReference type="PROSITE" id="PS50943">
    <property type="entry name" value="HTH_CROC1"/>
    <property type="match status" value="1"/>
</dbReference>
<dbReference type="AlphaFoldDB" id="A0A1G6Z9R0"/>
<evidence type="ECO:0000313" key="2">
    <source>
        <dbReference type="EMBL" id="SDD99212.1"/>
    </source>
</evidence>
<gene>
    <name evidence="2" type="ORF">SAMN05216464_103267</name>
</gene>
<dbReference type="InterPro" id="IPR053830">
    <property type="entry name" value="DUF6922"/>
</dbReference>
<sequence>MKIAVSKKFIQTPIRSCKNKQFCLFLSMEQWIEKYRGIDPRAILGRELKKKKLKQSAFAQKIKLPAQTLNAILKGKRNITTEVALRIDHELGLEESTMAILQAMYNTKLIKQKINSNYKPDTNKIRKILFWDTDFEKIDWHQKKNAVIQRVWERGNEMEKSEIQHFYGIDAVEKALSQKRIPMPAPSLSHQKNS</sequence>
<keyword evidence="3" id="KW-1185">Reference proteome</keyword>
<reference evidence="2 3" key="1">
    <citation type="submission" date="2016-10" db="EMBL/GenBank/DDBJ databases">
        <authorList>
            <person name="de Groot N.N."/>
        </authorList>
    </citation>
    <scope>NUCLEOTIDE SEQUENCE [LARGE SCALE GENOMIC DNA]</scope>
    <source>
        <strain evidence="2 3">47C3B</strain>
    </source>
</reference>
<organism evidence="2 3">
    <name type="scientific">Mucilaginibacter pineti</name>
    <dbReference type="NCBI Taxonomy" id="1391627"/>
    <lineage>
        <taxon>Bacteria</taxon>
        <taxon>Pseudomonadati</taxon>
        <taxon>Bacteroidota</taxon>
        <taxon>Sphingobacteriia</taxon>
        <taxon>Sphingobacteriales</taxon>
        <taxon>Sphingobacteriaceae</taxon>
        <taxon>Mucilaginibacter</taxon>
    </lineage>
</organism>
<dbReference type="CDD" id="cd00093">
    <property type="entry name" value="HTH_XRE"/>
    <property type="match status" value="1"/>
</dbReference>
<dbReference type="Proteomes" id="UP000199072">
    <property type="component" value="Unassembled WGS sequence"/>
</dbReference>
<name>A0A1G6Z9R0_9SPHI</name>
<evidence type="ECO:0000259" key="1">
    <source>
        <dbReference type="PROSITE" id="PS50943"/>
    </source>
</evidence>
<dbReference type="Gene3D" id="1.10.260.40">
    <property type="entry name" value="lambda repressor-like DNA-binding domains"/>
    <property type="match status" value="1"/>
</dbReference>
<accession>A0A1G6Z9R0</accession>
<evidence type="ECO:0000313" key="3">
    <source>
        <dbReference type="Proteomes" id="UP000199072"/>
    </source>
</evidence>
<dbReference type="InterPro" id="IPR001387">
    <property type="entry name" value="Cro/C1-type_HTH"/>
</dbReference>
<dbReference type="EMBL" id="FNAI01000003">
    <property type="protein sequence ID" value="SDD99212.1"/>
    <property type="molecule type" value="Genomic_DNA"/>
</dbReference>